<accession>A0A497JJ46</accession>
<dbReference type="AlphaFoldDB" id="A0A497JJ46"/>
<comment type="caution">
    <text evidence="1">The sequence shown here is derived from an EMBL/GenBank/DDBJ whole genome shotgun (WGS) entry which is preliminary data.</text>
</comment>
<name>A0A497JJ46_9ARCH</name>
<evidence type="ECO:0000313" key="1">
    <source>
        <dbReference type="EMBL" id="RLG69911.1"/>
    </source>
</evidence>
<organism evidence="1 2">
    <name type="scientific">Candidatus Iainarchaeum sp</name>
    <dbReference type="NCBI Taxonomy" id="3101447"/>
    <lineage>
        <taxon>Archaea</taxon>
        <taxon>Candidatus Iainarchaeota</taxon>
        <taxon>Candidatus Iainarchaeia</taxon>
        <taxon>Candidatus Iainarchaeales</taxon>
        <taxon>Candidatus Iainarchaeaceae</taxon>
        <taxon>Candidatus Iainarchaeum</taxon>
    </lineage>
</organism>
<evidence type="ECO:0000313" key="2">
    <source>
        <dbReference type="Proteomes" id="UP000278031"/>
    </source>
</evidence>
<sequence length="397" mass="46050">MVSLSPLYIEEVKYLEKRGKIQVNFRKGEEKISYVEEFYPYISLGGLPGILKKGLPEILPSRLKVKVVEDRIYAKRFSELIKAGNLIAKFFRKQVLLLEPERQFLIEKGWDYFQRFSSELNALNKPILPREYLSIEVIALSNLLKLHPEKIVPIIDNEFEMLEILLENEFFKYGYGILGISKGGIPLYELSMWKKDLYFKIKEKNLGIENIKCSCCKGRSKSSIAKVEILKDGCYLAEPCSKTFSKKFHKQNANKKARMIMKRDFYLKSYPIGPFKAGEKVELLLCDAQKLQESNCAKILSVEENWFCKKEESILVKIVKKLMEKRKSIAKEKRGIKAVSVSKAGLFCENVLQENAYYSLLNAINKYLDRMLFLLPLHICNQASKFYNELIAYELGF</sequence>
<protein>
    <submittedName>
        <fullName evidence="1">Uncharacterized protein</fullName>
    </submittedName>
</protein>
<dbReference type="EMBL" id="QMWP01000097">
    <property type="protein sequence ID" value="RLG69911.1"/>
    <property type="molecule type" value="Genomic_DNA"/>
</dbReference>
<dbReference type="Proteomes" id="UP000278031">
    <property type="component" value="Unassembled WGS sequence"/>
</dbReference>
<proteinExistence type="predicted"/>
<gene>
    <name evidence="1" type="ORF">DRO04_02650</name>
</gene>
<reference evidence="1 2" key="1">
    <citation type="submission" date="2018-06" db="EMBL/GenBank/DDBJ databases">
        <title>Extensive metabolic versatility and redundancy in microbially diverse, dynamic hydrothermal sediments.</title>
        <authorList>
            <person name="Dombrowski N."/>
            <person name="Teske A."/>
            <person name="Baker B.J."/>
        </authorList>
    </citation>
    <scope>NUCLEOTIDE SEQUENCE [LARGE SCALE GENOMIC DNA]</scope>
    <source>
        <strain evidence="1">B51_G17</strain>
    </source>
</reference>